<dbReference type="CDD" id="cd00310">
    <property type="entry name" value="ATP-synt_Fo_a_6"/>
    <property type="match status" value="1"/>
</dbReference>
<dbReference type="PANTHER" id="PTHR11410:SF0">
    <property type="entry name" value="ATP SYNTHASE SUBUNIT A"/>
    <property type="match status" value="1"/>
</dbReference>
<comment type="similarity">
    <text evidence="2 11 12">Belongs to the ATPase A chain family.</text>
</comment>
<dbReference type="OrthoDB" id="9809130at2"/>
<proteinExistence type="inferred from homology"/>
<gene>
    <name evidence="11" type="primary">atpB</name>
    <name evidence="13" type="ORF">SAMN03159343_2782</name>
</gene>
<name>A0A1G4YGP0_9ACTN</name>
<evidence type="ECO:0000256" key="9">
    <source>
        <dbReference type="ARBA" id="ARBA00023136"/>
    </source>
</evidence>
<evidence type="ECO:0000256" key="5">
    <source>
        <dbReference type="ARBA" id="ARBA00022692"/>
    </source>
</evidence>
<comment type="subcellular location">
    <subcellularLocation>
        <location evidence="11 12">Cell membrane</location>
        <topology evidence="11 12">Multi-pass membrane protein</topology>
    </subcellularLocation>
    <subcellularLocation>
        <location evidence="1">Membrane</location>
        <topology evidence="1">Multi-pass membrane protein</topology>
    </subcellularLocation>
</comment>
<keyword evidence="5 11" id="KW-0812">Transmembrane</keyword>
<evidence type="ECO:0000313" key="13">
    <source>
        <dbReference type="EMBL" id="SCX52475.1"/>
    </source>
</evidence>
<dbReference type="HAMAP" id="MF_01393">
    <property type="entry name" value="ATP_synth_a_bact"/>
    <property type="match status" value="1"/>
</dbReference>
<dbReference type="EMBL" id="FMUH01000004">
    <property type="protein sequence ID" value="SCX52475.1"/>
    <property type="molecule type" value="Genomic_DNA"/>
</dbReference>
<feature type="transmembrane region" description="Helical" evidence="11">
    <location>
        <begin position="202"/>
        <end position="224"/>
    </location>
</feature>
<dbReference type="GO" id="GO:0005886">
    <property type="term" value="C:plasma membrane"/>
    <property type="evidence" value="ECO:0007669"/>
    <property type="project" value="UniProtKB-SubCell"/>
</dbReference>
<dbReference type="GO" id="GO:0046933">
    <property type="term" value="F:proton-transporting ATP synthase activity, rotational mechanism"/>
    <property type="evidence" value="ECO:0007669"/>
    <property type="project" value="UniProtKB-UniRule"/>
</dbReference>
<evidence type="ECO:0000256" key="11">
    <source>
        <dbReference type="HAMAP-Rule" id="MF_01393"/>
    </source>
</evidence>
<keyword evidence="10 11" id="KW-0066">ATP synthesis</keyword>
<dbReference type="STRING" id="1960309.SAMN03159343_2782"/>
<dbReference type="InterPro" id="IPR035908">
    <property type="entry name" value="F0_ATP_A_sf"/>
</dbReference>
<keyword evidence="4 11" id="KW-0138">CF(0)</keyword>
<keyword evidence="9 11" id="KW-0472">Membrane</keyword>
<evidence type="ECO:0000256" key="8">
    <source>
        <dbReference type="ARBA" id="ARBA00023065"/>
    </source>
</evidence>
<feature type="transmembrane region" description="Helical" evidence="11">
    <location>
        <begin position="40"/>
        <end position="68"/>
    </location>
</feature>
<dbReference type="GO" id="GO:0045259">
    <property type="term" value="C:proton-transporting ATP synthase complex"/>
    <property type="evidence" value="ECO:0007669"/>
    <property type="project" value="UniProtKB-KW"/>
</dbReference>
<dbReference type="Proteomes" id="UP000198981">
    <property type="component" value="Unassembled WGS sequence"/>
</dbReference>
<keyword evidence="8 11" id="KW-0406">Ion transport</keyword>
<dbReference type="AlphaFoldDB" id="A0A1G4YGP0"/>
<dbReference type="Gene3D" id="1.20.120.220">
    <property type="entry name" value="ATP synthase, F0 complex, subunit A"/>
    <property type="match status" value="1"/>
</dbReference>
<evidence type="ECO:0000256" key="1">
    <source>
        <dbReference type="ARBA" id="ARBA00004141"/>
    </source>
</evidence>
<dbReference type="InterPro" id="IPR000568">
    <property type="entry name" value="ATP_synth_F0_asu"/>
</dbReference>
<evidence type="ECO:0000256" key="7">
    <source>
        <dbReference type="ARBA" id="ARBA00022989"/>
    </source>
</evidence>
<dbReference type="PROSITE" id="PS00449">
    <property type="entry name" value="ATPASE_A"/>
    <property type="match status" value="1"/>
</dbReference>
<dbReference type="NCBIfam" id="TIGR01131">
    <property type="entry name" value="ATP_synt_6_or_A"/>
    <property type="match status" value="1"/>
</dbReference>
<dbReference type="PANTHER" id="PTHR11410">
    <property type="entry name" value="ATP SYNTHASE SUBUNIT A"/>
    <property type="match status" value="1"/>
</dbReference>
<feature type="transmembrane region" description="Helical" evidence="11">
    <location>
        <begin position="106"/>
        <end position="131"/>
    </location>
</feature>
<feature type="transmembrane region" description="Helical" evidence="11">
    <location>
        <begin position="137"/>
        <end position="154"/>
    </location>
</feature>
<dbReference type="PRINTS" id="PR00123">
    <property type="entry name" value="ATPASEA"/>
</dbReference>
<sequence>MTSSASALASVLAVESDPGGGFVSPTIQEFYPPALAEFSVFGIDFSITRITVISWIATAAILLFMVLATRRMTVVPRKAQWLMESGYGLVRDNLGRDVIGPRYKPFVPFLGALFFFILANNAMSIIPFFQISPMSKFAYPLVLALLVYVLYNVVSIKNKGLGGYLKEVAVPPGVPIPFLILVTPIELLQMFVIRPFTLAVRLFANLFAGHMLLVVFSLGTVYLLGKFGENFSFIFAPLSFLMALFMTFFEVLVIVLQAYVFTVLTATYLNGAVEKAH</sequence>
<dbReference type="InterPro" id="IPR045083">
    <property type="entry name" value="ATP_synth_F0_asu_bact/mt"/>
</dbReference>
<dbReference type="Pfam" id="PF00119">
    <property type="entry name" value="ATP-synt_A"/>
    <property type="match status" value="1"/>
</dbReference>
<dbReference type="InterPro" id="IPR023011">
    <property type="entry name" value="ATP_synth_F0_asu_AS"/>
</dbReference>
<evidence type="ECO:0000256" key="6">
    <source>
        <dbReference type="ARBA" id="ARBA00022781"/>
    </source>
</evidence>
<evidence type="ECO:0000256" key="4">
    <source>
        <dbReference type="ARBA" id="ARBA00022547"/>
    </source>
</evidence>
<feature type="transmembrane region" description="Helical" evidence="11">
    <location>
        <begin position="231"/>
        <end position="260"/>
    </location>
</feature>
<evidence type="ECO:0000256" key="12">
    <source>
        <dbReference type="RuleBase" id="RU000483"/>
    </source>
</evidence>
<keyword evidence="7 11" id="KW-1133">Transmembrane helix</keyword>
<keyword evidence="11" id="KW-1003">Cell membrane</keyword>
<protein>
    <recommendedName>
        <fullName evidence="11 12">ATP synthase subunit a</fullName>
    </recommendedName>
    <alternativeName>
        <fullName evidence="11">ATP synthase F0 sector subunit a</fullName>
    </alternativeName>
    <alternativeName>
        <fullName evidence="11">F-ATPase subunit 6</fullName>
    </alternativeName>
</protein>
<keyword evidence="3 11" id="KW-0813">Transport</keyword>
<evidence type="ECO:0000256" key="2">
    <source>
        <dbReference type="ARBA" id="ARBA00006810"/>
    </source>
</evidence>
<organism evidence="13 14">
    <name type="scientific">Klenkia marina</name>
    <dbReference type="NCBI Taxonomy" id="1960309"/>
    <lineage>
        <taxon>Bacteria</taxon>
        <taxon>Bacillati</taxon>
        <taxon>Actinomycetota</taxon>
        <taxon>Actinomycetes</taxon>
        <taxon>Geodermatophilales</taxon>
        <taxon>Geodermatophilaceae</taxon>
        <taxon>Klenkia</taxon>
    </lineage>
</organism>
<evidence type="ECO:0000256" key="10">
    <source>
        <dbReference type="ARBA" id="ARBA00023310"/>
    </source>
</evidence>
<evidence type="ECO:0000256" key="3">
    <source>
        <dbReference type="ARBA" id="ARBA00022448"/>
    </source>
</evidence>
<reference evidence="14" key="1">
    <citation type="submission" date="2016-10" db="EMBL/GenBank/DDBJ databases">
        <authorList>
            <person name="Varghese N."/>
            <person name="Submissions S."/>
        </authorList>
    </citation>
    <scope>NUCLEOTIDE SEQUENCE [LARGE SCALE GENOMIC DNA]</scope>
    <source>
        <strain evidence="14">DSM 45722</strain>
    </source>
</reference>
<dbReference type="SUPFAM" id="SSF81336">
    <property type="entry name" value="F1F0 ATP synthase subunit A"/>
    <property type="match status" value="1"/>
</dbReference>
<evidence type="ECO:0000313" key="14">
    <source>
        <dbReference type="Proteomes" id="UP000198981"/>
    </source>
</evidence>
<accession>A0A1G4YGP0</accession>
<keyword evidence="6 11" id="KW-0375">Hydrogen ion transport</keyword>
<comment type="function">
    <text evidence="11 12">Key component of the proton channel; it plays a direct role in the translocation of protons across the membrane.</text>
</comment>
<keyword evidence="14" id="KW-1185">Reference proteome</keyword>